<protein>
    <recommendedName>
        <fullName evidence="4">Lipoprotein</fullName>
    </recommendedName>
</protein>
<name>A0AAW6CX65_9FIRM</name>
<feature type="signal peptide" evidence="1">
    <location>
        <begin position="1"/>
        <end position="25"/>
    </location>
</feature>
<evidence type="ECO:0000313" key="2">
    <source>
        <dbReference type="EMBL" id="MDB7982199.1"/>
    </source>
</evidence>
<evidence type="ECO:0008006" key="4">
    <source>
        <dbReference type="Google" id="ProtNLM"/>
    </source>
</evidence>
<keyword evidence="1" id="KW-0732">Signal</keyword>
<organism evidence="2 3">
    <name type="scientific">Faecalicoccus pleomorphus</name>
    <dbReference type="NCBI Taxonomy" id="1323"/>
    <lineage>
        <taxon>Bacteria</taxon>
        <taxon>Bacillati</taxon>
        <taxon>Bacillota</taxon>
        <taxon>Erysipelotrichia</taxon>
        <taxon>Erysipelotrichales</taxon>
        <taxon>Erysipelotrichaceae</taxon>
        <taxon>Faecalicoccus</taxon>
    </lineage>
</organism>
<dbReference type="Proteomes" id="UP001212981">
    <property type="component" value="Unassembled WGS sequence"/>
</dbReference>
<comment type="caution">
    <text evidence="2">The sequence shown here is derived from an EMBL/GenBank/DDBJ whole genome shotgun (WGS) entry which is preliminary data.</text>
</comment>
<evidence type="ECO:0000256" key="1">
    <source>
        <dbReference type="SAM" id="SignalP"/>
    </source>
</evidence>
<feature type="chain" id="PRO_5043834882" description="Lipoprotein" evidence="1">
    <location>
        <begin position="26"/>
        <end position="344"/>
    </location>
</feature>
<dbReference type="AlphaFoldDB" id="A0AAW6CX65"/>
<sequence>MKTIKKVCFCLFLCLGCIGCSPSTSLDFWTITYDQIERYLNESGNLGDDWHIGLQGKDLAVDKDYPELTIHKYGDQQECVLSFQMDAKDKPYIVYRYTMETEAALGRTKQKSLELTSTDAGFTKYDMKYTEMILEDGNFISQDTASEILQVQEDQTLQFDSIPLLKESMENLNAMIDDTEKTFDIDYTKTSFVNVPALAQKTNIPKTEEIPEETADNIAYFSKPDINAKGFSLVTCLEINKANPGSAVFSEFNVERQSDEFSYNISLEKQSQENCYALVFPFDSDFSYIAYIDETQAYLYDASFTVKKWCRMLRKVEVRQCLFYQRKMKVIKNDNFHNKKTNII</sequence>
<accession>A0AAW6CX65</accession>
<reference evidence="2" key="1">
    <citation type="submission" date="2023-01" db="EMBL/GenBank/DDBJ databases">
        <title>Human gut microbiome strain richness.</title>
        <authorList>
            <person name="Chen-Liaw A."/>
        </authorList>
    </citation>
    <scope>NUCLEOTIDE SEQUENCE</scope>
    <source>
        <strain evidence="2">D8_m1001271B151109d0_201107</strain>
    </source>
</reference>
<dbReference type="EMBL" id="JAQLXO010000005">
    <property type="protein sequence ID" value="MDB7982199.1"/>
    <property type="molecule type" value="Genomic_DNA"/>
</dbReference>
<dbReference type="RefSeq" id="WP_272001613.1">
    <property type="nucleotide sequence ID" value="NZ_JAQLXO010000005.1"/>
</dbReference>
<evidence type="ECO:0000313" key="3">
    <source>
        <dbReference type="Proteomes" id="UP001212981"/>
    </source>
</evidence>
<gene>
    <name evidence="2" type="ORF">PND82_05115</name>
</gene>
<proteinExistence type="predicted"/>